<evidence type="ECO:0000259" key="1">
    <source>
        <dbReference type="Pfam" id="PF00669"/>
    </source>
</evidence>
<name>A0A382PLY2_9ZZZZ</name>
<accession>A0A382PLY2</accession>
<dbReference type="Gene3D" id="1.20.1330.10">
    <property type="entry name" value="f41 fragment of flagellin, N-terminal domain"/>
    <property type="match status" value="1"/>
</dbReference>
<evidence type="ECO:0000313" key="2">
    <source>
        <dbReference type="EMBL" id="SVC74256.1"/>
    </source>
</evidence>
<dbReference type="GO" id="GO:0005198">
    <property type="term" value="F:structural molecule activity"/>
    <property type="evidence" value="ECO:0007669"/>
    <property type="project" value="InterPro"/>
</dbReference>
<reference evidence="2" key="1">
    <citation type="submission" date="2018-05" db="EMBL/GenBank/DDBJ databases">
        <authorList>
            <person name="Lanie J.A."/>
            <person name="Ng W.-L."/>
            <person name="Kazmierczak K.M."/>
            <person name="Andrzejewski T.M."/>
            <person name="Davidsen T.M."/>
            <person name="Wayne K.J."/>
            <person name="Tettelin H."/>
            <person name="Glass J.I."/>
            <person name="Rusch D."/>
            <person name="Podicherti R."/>
            <person name="Tsui H.-C.T."/>
            <person name="Winkler M.E."/>
        </authorList>
    </citation>
    <scope>NUCLEOTIDE SEQUENCE</scope>
</reference>
<dbReference type="EMBL" id="UINC01108276">
    <property type="protein sequence ID" value="SVC74256.1"/>
    <property type="molecule type" value="Genomic_DNA"/>
</dbReference>
<proteinExistence type="predicted"/>
<dbReference type="PANTHER" id="PTHR42792">
    <property type="entry name" value="FLAGELLIN"/>
    <property type="match status" value="1"/>
</dbReference>
<dbReference type="InterPro" id="IPR001029">
    <property type="entry name" value="Flagellin_N"/>
</dbReference>
<protein>
    <recommendedName>
        <fullName evidence="1">Flagellin N-terminal domain-containing protein</fullName>
    </recommendedName>
</protein>
<dbReference type="Pfam" id="PF00669">
    <property type="entry name" value="Flagellin_N"/>
    <property type="match status" value="1"/>
</dbReference>
<gene>
    <name evidence="2" type="ORF">METZ01_LOCUS327110</name>
</gene>
<dbReference type="SUPFAM" id="SSF64518">
    <property type="entry name" value="Phase 1 flagellin"/>
    <property type="match status" value="1"/>
</dbReference>
<dbReference type="PANTHER" id="PTHR42792:SF2">
    <property type="entry name" value="FLAGELLIN"/>
    <property type="match status" value="1"/>
</dbReference>
<dbReference type="GO" id="GO:0009288">
    <property type="term" value="C:bacterial-type flagellum"/>
    <property type="evidence" value="ECO:0007669"/>
    <property type="project" value="InterPro"/>
</dbReference>
<dbReference type="InterPro" id="IPR001492">
    <property type="entry name" value="Flagellin"/>
</dbReference>
<feature type="domain" description="Flagellin N-terminal" evidence="1">
    <location>
        <begin position="4"/>
        <end position="147"/>
    </location>
</feature>
<dbReference type="AlphaFoldDB" id="A0A382PLY2"/>
<feature type="non-terminal residue" evidence="2">
    <location>
        <position position="198"/>
    </location>
</feature>
<organism evidence="2">
    <name type="scientific">marine metagenome</name>
    <dbReference type="NCBI Taxonomy" id="408172"/>
    <lineage>
        <taxon>unclassified sequences</taxon>
        <taxon>metagenomes</taxon>
        <taxon>ecological metagenomes</taxon>
    </lineage>
</organism>
<sequence length="198" mass="20858">MASIRTNLQASLISRQLSNINRRFSTNLERLSTGLRLNRPDDSPGQYGIVSFQRQQIQALGQGVINAQNAAGFLQTAEEGINSLIDVLNRAFDLAVTAADATLTSAQRNQAQDEMSMLMTASDGSAELNQILNNVKYNGQTLLADSQQAAAVQNSSLGNAGGGREASTVKGGDLQQLLYVKAGAVDSGNDIVITSATG</sequence>